<evidence type="ECO:0000256" key="5">
    <source>
        <dbReference type="SAM" id="MobiDB-lite"/>
    </source>
</evidence>
<feature type="region of interest" description="Disordered" evidence="5">
    <location>
        <begin position="332"/>
        <end position="355"/>
    </location>
</feature>
<feature type="region of interest" description="Disordered" evidence="5">
    <location>
        <begin position="170"/>
        <end position="198"/>
    </location>
</feature>
<evidence type="ECO:0000313" key="7">
    <source>
        <dbReference type="EMBL" id="TBT98064.1"/>
    </source>
</evidence>
<dbReference type="PANTHER" id="PTHR22792">
    <property type="entry name" value="LUPUS LA PROTEIN-RELATED"/>
    <property type="match status" value="1"/>
</dbReference>
<reference evidence="7 8" key="1">
    <citation type="submission" date="2017-12" db="EMBL/GenBank/DDBJ databases">
        <authorList>
            <person name="Pombert J.-F."/>
            <person name="Haag K.L."/>
            <person name="Ebert D."/>
        </authorList>
    </citation>
    <scope>NUCLEOTIDE SEQUENCE [LARGE SCALE GENOMIC DNA]</scope>
    <source>
        <strain evidence="7">BE-OM-2</strain>
    </source>
</reference>
<dbReference type="PROSITE" id="PS50961">
    <property type="entry name" value="HTH_LA"/>
    <property type="match status" value="1"/>
</dbReference>
<evidence type="ECO:0000256" key="2">
    <source>
        <dbReference type="ARBA" id="ARBA00022884"/>
    </source>
</evidence>
<evidence type="ECO:0000259" key="6">
    <source>
        <dbReference type="PROSITE" id="PS50961"/>
    </source>
</evidence>
<dbReference type="InterPro" id="IPR036388">
    <property type="entry name" value="WH-like_DNA-bd_sf"/>
</dbReference>
<keyword evidence="8" id="KW-1185">Reference proteome</keyword>
<dbReference type="VEuPathDB" id="MicrosporidiaDB:CWI36_2557p0010"/>
<dbReference type="AlphaFoldDB" id="A0A4Q9KU43"/>
<comment type="caution">
    <text evidence="7">The sequence shown here is derived from an EMBL/GenBank/DDBJ whole genome shotgun (WGS) entry which is preliminary data.</text>
</comment>
<dbReference type="Proteomes" id="UP000291404">
    <property type="component" value="Unassembled WGS sequence"/>
</dbReference>
<gene>
    <name evidence="7" type="ORF">CWI36_2557p0010</name>
</gene>
<keyword evidence="3" id="KW-0539">Nucleus</keyword>
<name>A0A4Q9KU43_9MICR</name>
<dbReference type="InterPro" id="IPR006630">
    <property type="entry name" value="La_HTH"/>
</dbReference>
<dbReference type="EMBL" id="PITI01002557">
    <property type="protein sequence ID" value="TBT98064.1"/>
    <property type="molecule type" value="Genomic_DNA"/>
</dbReference>
<dbReference type="VEuPathDB" id="MicrosporidiaDB:CWI39_0666p0010"/>
<sequence>MTIENLDKVKKQIEFYFSDSNFRVDKFLRTEALKNDGWIDIQTILTFKKMKEYNTTLEMVKTAMNGSTLVEINDDKIKKIESEKYKEYIMKEEHSSSFAVVKGFDIHMSFEEIEIFLSEFVKPRLIRMRKDRERKFNGTVFVELGSEEEINEFLKLKIKKPILKNEVSLPEKNEDSVTKHDDDIKEEKIDSEKETKEEALVEDSLSEDAILKNKGTGKREREDAGEDCDRIKRVKTEANDFLVLIKMNDYLKEVPSKPTESEKLIKSMEGKFYKFEAEGSIDIKTVKRIIPGVAFVDTQKNTLRFKHVPEFETKDFESEDIKIKVTKLNKTESDEYTSGLNLKPKPVKKGRRRRN</sequence>
<comment type="subcellular location">
    <subcellularLocation>
        <location evidence="1">Nucleus</location>
    </subcellularLocation>
</comment>
<dbReference type="GO" id="GO:0006396">
    <property type="term" value="P:RNA processing"/>
    <property type="evidence" value="ECO:0007669"/>
    <property type="project" value="InterPro"/>
</dbReference>
<evidence type="ECO:0000256" key="1">
    <source>
        <dbReference type="ARBA" id="ARBA00004123"/>
    </source>
</evidence>
<evidence type="ECO:0000256" key="3">
    <source>
        <dbReference type="ARBA" id="ARBA00023242"/>
    </source>
</evidence>
<dbReference type="GO" id="GO:1990904">
    <property type="term" value="C:ribonucleoprotein complex"/>
    <property type="evidence" value="ECO:0007669"/>
    <property type="project" value="InterPro"/>
</dbReference>
<dbReference type="CDD" id="cd07323">
    <property type="entry name" value="LAM"/>
    <property type="match status" value="1"/>
</dbReference>
<evidence type="ECO:0000313" key="8">
    <source>
        <dbReference type="Proteomes" id="UP000291404"/>
    </source>
</evidence>
<feature type="domain" description="HTH La-type RNA-binding" evidence="6">
    <location>
        <begin position="1"/>
        <end position="89"/>
    </location>
</feature>
<dbReference type="SUPFAM" id="SSF54928">
    <property type="entry name" value="RNA-binding domain, RBD"/>
    <property type="match status" value="1"/>
</dbReference>
<proteinExistence type="predicted"/>
<dbReference type="InterPro" id="IPR002344">
    <property type="entry name" value="Lupus_La"/>
</dbReference>
<dbReference type="GO" id="GO:0005634">
    <property type="term" value="C:nucleus"/>
    <property type="evidence" value="ECO:0007669"/>
    <property type="project" value="UniProtKB-SubCell"/>
</dbReference>
<keyword evidence="2 4" id="KW-0694">RNA-binding</keyword>
<dbReference type="Gene3D" id="1.10.10.10">
    <property type="entry name" value="Winged helix-like DNA-binding domain superfamily/Winged helix DNA-binding domain"/>
    <property type="match status" value="1"/>
</dbReference>
<feature type="compositionally biased region" description="Basic residues" evidence="5">
    <location>
        <begin position="345"/>
        <end position="355"/>
    </location>
</feature>
<dbReference type="Pfam" id="PF05383">
    <property type="entry name" value="La"/>
    <property type="match status" value="1"/>
</dbReference>
<organism evidence="7 8">
    <name type="scientific">Hamiltosporidium magnivora</name>
    <dbReference type="NCBI Taxonomy" id="148818"/>
    <lineage>
        <taxon>Eukaryota</taxon>
        <taxon>Fungi</taxon>
        <taxon>Fungi incertae sedis</taxon>
        <taxon>Microsporidia</taxon>
        <taxon>Dubosqiidae</taxon>
        <taxon>Hamiltosporidium</taxon>
    </lineage>
</organism>
<dbReference type="GO" id="GO:0003729">
    <property type="term" value="F:mRNA binding"/>
    <property type="evidence" value="ECO:0007669"/>
    <property type="project" value="TreeGrafter"/>
</dbReference>
<dbReference type="SUPFAM" id="SSF46785">
    <property type="entry name" value="Winged helix' DNA-binding domain"/>
    <property type="match status" value="1"/>
</dbReference>
<dbReference type="STRING" id="148818.A0A4Q9KU43"/>
<dbReference type="PRINTS" id="PR00302">
    <property type="entry name" value="LUPUSLA"/>
</dbReference>
<dbReference type="SMART" id="SM00715">
    <property type="entry name" value="LA"/>
    <property type="match status" value="1"/>
</dbReference>
<dbReference type="InterPro" id="IPR045180">
    <property type="entry name" value="La_dom_prot"/>
</dbReference>
<dbReference type="InterPro" id="IPR036390">
    <property type="entry name" value="WH_DNA-bd_sf"/>
</dbReference>
<dbReference type="PANTHER" id="PTHR22792:SF140">
    <property type="entry name" value="ACHILLES, ISOFORM A"/>
    <property type="match status" value="1"/>
</dbReference>
<protein>
    <submittedName>
        <fullName evidence="7">La domain-containing protein</fullName>
    </submittedName>
</protein>
<accession>A0A4Q9KU43</accession>
<dbReference type="InterPro" id="IPR012677">
    <property type="entry name" value="Nucleotide-bd_a/b_plait_sf"/>
</dbReference>
<dbReference type="InterPro" id="IPR035979">
    <property type="entry name" value="RBD_domain_sf"/>
</dbReference>
<dbReference type="Gene3D" id="3.30.70.330">
    <property type="match status" value="1"/>
</dbReference>
<evidence type="ECO:0000256" key="4">
    <source>
        <dbReference type="PROSITE-ProRule" id="PRU00332"/>
    </source>
</evidence>